<organism evidence="1 2">
    <name type="scientific">Caligus rogercresseyi</name>
    <name type="common">Sea louse</name>
    <dbReference type="NCBI Taxonomy" id="217165"/>
    <lineage>
        <taxon>Eukaryota</taxon>
        <taxon>Metazoa</taxon>
        <taxon>Ecdysozoa</taxon>
        <taxon>Arthropoda</taxon>
        <taxon>Crustacea</taxon>
        <taxon>Multicrustacea</taxon>
        <taxon>Hexanauplia</taxon>
        <taxon>Copepoda</taxon>
        <taxon>Siphonostomatoida</taxon>
        <taxon>Caligidae</taxon>
        <taxon>Caligus</taxon>
    </lineage>
</organism>
<reference evidence="2" key="1">
    <citation type="submission" date="2021-01" db="EMBL/GenBank/DDBJ databases">
        <title>Caligus Genome Assembly.</title>
        <authorList>
            <person name="Gallardo-Escarate C."/>
        </authorList>
    </citation>
    <scope>NUCLEOTIDE SEQUENCE [LARGE SCALE GENOMIC DNA]</scope>
</reference>
<name>A0A7T8GPH3_CALRO</name>
<feature type="non-terminal residue" evidence="1">
    <location>
        <position position="1"/>
    </location>
</feature>
<gene>
    <name evidence="1" type="ORF">FKW44_023798</name>
</gene>
<evidence type="ECO:0000313" key="2">
    <source>
        <dbReference type="Proteomes" id="UP000595437"/>
    </source>
</evidence>
<dbReference type="AlphaFoldDB" id="A0A7T8GPH3"/>
<dbReference type="EMBL" id="CP045907">
    <property type="protein sequence ID" value="QQP35539.1"/>
    <property type="molecule type" value="Genomic_DNA"/>
</dbReference>
<proteinExistence type="predicted"/>
<keyword evidence="2" id="KW-1185">Reference proteome</keyword>
<sequence>LRQAKKRTGESMESLRACRYERPWYLGASDHRHETTSILLLRIDDIVSGSKSKSQQNAGAAAPTQEA</sequence>
<protein>
    <submittedName>
        <fullName evidence="1">T-complex protein 1 subunit gamma</fullName>
    </submittedName>
</protein>
<accession>A0A7T8GPH3</accession>
<dbReference type="Proteomes" id="UP000595437">
    <property type="component" value="Chromosome 18"/>
</dbReference>
<evidence type="ECO:0000313" key="1">
    <source>
        <dbReference type="EMBL" id="QQP35539.1"/>
    </source>
</evidence>